<evidence type="ECO:0008006" key="4">
    <source>
        <dbReference type="Google" id="ProtNLM"/>
    </source>
</evidence>
<organism evidence="2 3">
    <name type="scientific">Globisporangium ultimum (strain ATCC 200006 / CBS 805.95 / DAOM BR144)</name>
    <name type="common">Pythium ultimum</name>
    <dbReference type="NCBI Taxonomy" id="431595"/>
    <lineage>
        <taxon>Eukaryota</taxon>
        <taxon>Sar</taxon>
        <taxon>Stramenopiles</taxon>
        <taxon>Oomycota</taxon>
        <taxon>Peronosporomycetes</taxon>
        <taxon>Pythiales</taxon>
        <taxon>Pythiaceae</taxon>
        <taxon>Globisporangium</taxon>
    </lineage>
</organism>
<dbReference type="InParanoid" id="K3W579"/>
<dbReference type="eggNOG" id="ENOG502QT7V">
    <property type="taxonomic scope" value="Eukaryota"/>
</dbReference>
<dbReference type="HOGENOM" id="CLU_488779_0_0_1"/>
<feature type="region of interest" description="Disordered" evidence="1">
    <location>
        <begin position="196"/>
        <end position="220"/>
    </location>
</feature>
<dbReference type="InterPro" id="IPR010736">
    <property type="entry name" value="SHIPPO-rpt"/>
</dbReference>
<evidence type="ECO:0000313" key="2">
    <source>
        <dbReference type="EnsemblProtists" id="PYU1_T000120"/>
    </source>
</evidence>
<dbReference type="EMBL" id="GL376636">
    <property type="status" value="NOT_ANNOTATED_CDS"/>
    <property type="molecule type" value="Genomic_DNA"/>
</dbReference>
<dbReference type="STRING" id="431595.K3W579"/>
<dbReference type="Proteomes" id="UP000019132">
    <property type="component" value="Unassembled WGS sequence"/>
</dbReference>
<reference evidence="3" key="2">
    <citation type="submission" date="2010-04" db="EMBL/GenBank/DDBJ databases">
        <authorList>
            <person name="Buell R."/>
            <person name="Hamilton J."/>
            <person name="Hostetler J."/>
        </authorList>
    </citation>
    <scope>NUCLEOTIDE SEQUENCE [LARGE SCALE GENOMIC DNA]</scope>
    <source>
        <strain evidence="3">DAOM:BR144</strain>
    </source>
</reference>
<protein>
    <recommendedName>
        <fullName evidence="4">Sperm-tail PG-rich repeat-containing protein 2</fullName>
    </recommendedName>
</protein>
<dbReference type="AlphaFoldDB" id="K3W579"/>
<proteinExistence type="predicted"/>
<dbReference type="VEuPathDB" id="FungiDB:PYU1_G000120"/>
<sequence>MAWVNRTSREQGLGGFHSQASAAAAVAHLGPGCYETSPQKRVKPNAAGFGCGEKIDRGGSGNVGAIKGHVMITPGPGAYSNNNQVTWDSPSKSKASGSSVFQSKSQRLGSDAKKSGKSNQHRLNTPGPGAYTKLDSFGSSKKKNHSSLGTVLLKEPSNPNKLKWARLPTAPSIPTSAQSYGYEQGAYGKLVRHQPATVGHTGRGDDTSGPGEYDPLRGLKNVNKSRTTDFSKGKVTRIFEQEIKAKAALPGPGEYKDEREASACKDAMRASSVFKSSITRDKAMLESSKSNVPGPGTYDGATKTFSSEAKPEHLQFFGSTVTRFETSQRDSLVPGPGTYYSPPASISRPVSKSGRKHKKAPFCSKTDRFEAPKTKDQPLTAPGSYEVPSSLSDTLNKASRVNTFGSTTKRFDSLSTASERGPETLEFQLERDMKSNIDNRKHHADKAKHEVKPTSVFASSSTRFQPISKTTNPSPGAYEVPFYLYVAACHAAVM</sequence>
<dbReference type="EnsemblProtists" id="PYU1_T000120">
    <property type="protein sequence ID" value="PYU1_T000120"/>
    <property type="gene ID" value="PYU1_G000120"/>
</dbReference>
<name>K3W579_GLOUD</name>
<evidence type="ECO:0000256" key="1">
    <source>
        <dbReference type="SAM" id="MobiDB-lite"/>
    </source>
</evidence>
<feature type="compositionally biased region" description="Low complexity" evidence="1">
    <location>
        <begin position="89"/>
        <end position="105"/>
    </location>
</feature>
<accession>K3W579</accession>
<keyword evidence="3" id="KW-1185">Reference proteome</keyword>
<reference evidence="2" key="3">
    <citation type="submission" date="2015-02" db="UniProtKB">
        <authorList>
            <consortium name="EnsemblProtists"/>
        </authorList>
    </citation>
    <scope>IDENTIFICATION</scope>
    <source>
        <strain evidence="2">DAOM BR144</strain>
    </source>
</reference>
<feature type="compositionally biased region" description="Basic and acidic residues" evidence="1">
    <location>
        <begin position="365"/>
        <end position="376"/>
    </location>
</feature>
<dbReference type="OMA" id="NDPRHAL"/>
<feature type="region of interest" description="Disordered" evidence="1">
    <location>
        <begin position="327"/>
        <end position="391"/>
    </location>
</feature>
<reference evidence="3" key="1">
    <citation type="journal article" date="2010" name="Genome Biol.">
        <title>Genome sequence of the necrotrophic plant pathogen Pythium ultimum reveals original pathogenicity mechanisms and effector repertoire.</title>
        <authorList>
            <person name="Levesque C.A."/>
            <person name="Brouwer H."/>
            <person name="Cano L."/>
            <person name="Hamilton J.P."/>
            <person name="Holt C."/>
            <person name="Huitema E."/>
            <person name="Raffaele S."/>
            <person name="Robideau G.P."/>
            <person name="Thines M."/>
            <person name="Win J."/>
            <person name="Zerillo M.M."/>
            <person name="Beakes G.W."/>
            <person name="Boore J.L."/>
            <person name="Busam D."/>
            <person name="Dumas B."/>
            <person name="Ferriera S."/>
            <person name="Fuerstenberg S.I."/>
            <person name="Gachon C.M."/>
            <person name="Gaulin E."/>
            <person name="Govers F."/>
            <person name="Grenville-Briggs L."/>
            <person name="Horner N."/>
            <person name="Hostetler J."/>
            <person name="Jiang R.H."/>
            <person name="Johnson J."/>
            <person name="Krajaejun T."/>
            <person name="Lin H."/>
            <person name="Meijer H.J."/>
            <person name="Moore B."/>
            <person name="Morris P."/>
            <person name="Phuntmart V."/>
            <person name="Puiu D."/>
            <person name="Shetty J."/>
            <person name="Stajich J.E."/>
            <person name="Tripathy S."/>
            <person name="Wawra S."/>
            <person name="van West P."/>
            <person name="Whitty B.R."/>
            <person name="Coutinho P.M."/>
            <person name="Henrissat B."/>
            <person name="Martin F."/>
            <person name="Thomas P.D."/>
            <person name="Tyler B.M."/>
            <person name="De Vries R.P."/>
            <person name="Kamoun S."/>
            <person name="Yandell M."/>
            <person name="Tisserat N."/>
            <person name="Buell C.R."/>
        </authorList>
    </citation>
    <scope>NUCLEOTIDE SEQUENCE</scope>
    <source>
        <strain evidence="3">DAOM:BR144</strain>
    </source>
</reference>
<dbReference type="PANTHER" id="PTHR21580">
    <property type="entry name" value="SHIPPO-1-RELATED"/>
    <property type="match status" value="1"/>
</dbReference>
<dbReference type="Pfam" id="PF07004">
    <property type="entry name" value="SHIPPO-rpt"/>
    <property type="match status" value="7"/>
</dbReference>
<feature type="region of interest" description="Disordered" evidence="1">
    <location>
        <begin position="81"/>
        <end position="155"/>
    </location>
</feature>
<dbReference type="PANTHER" id="PTHR21580:SF60">
    <property type="entry name" value="SPERM-TAIL PG-RICH REPEAT-CONTAINING PROTEIN 2"/>
    <property type="match status" value="1"/>
</dbReference>
<dbReference type="InterPro" id="IPR051291">
    <property type="entry name" value="CIMAP"/>
</dbReference>
<evidence type="ECO:0000313" key="3">
    <source>
        <dbReference type="Proteomes" id="UP000019132"/>
    </source>
</evidence>